<dbReference type="Proteomes" id="UP000095087">
    <property type="component" value="Unassembled WGS sequence"/>
</dbReference>
<feature type="compositionally biased region" description="Acidic residues" evidence="1">
    <location>
        <begin position="428"/>
        <end position="442"/>
    </location>
</feature>
<keyword evidence="2" id="KW-0732">Signal</keyword>
<organism evidence="3 4">
    <name type="scientific">Methyloligella halotolerans</name>
    <dbReference type="NCBI Taxonomy" id="1177755"/>
    <lineage>
        <taxon>Bacteria</taxon>
        <taxon>Pseudomonadati</taxon>
        <taxon>Pseudomonadota</taxon>
        <taxon>Alphaproteobacteria</taxon>
        <taxon>Hyphomicrobiales</taxon>
        <taxon>Hyphomicrobiaceae</taxon>
        <taxon>Methyloligella</taxon>
    </lineage>
</organism>
<protein>
    <submittedName>
        <fullName evidence="3">Uncharacterized protein</fullName>
    </submittedName>
</protein>
<feature type="compositionally biased region" description="Low complexity" evidence="1">
    <location>
        <begin position="379"/>
        <end position="388"/>
    </location>
</feature>
<evidence type="ECO:0000313" key="3">
    <source>
        <dbReference type="EMBL" id="ODA68238.1"/>
    </source>
</evidence>
<feature type="compositionally biased region" description="Acidic residues" evidence="1">
    <location>
        <begin position="42"/>
        <end position="59"/>
    </location>
</feature>
<feature type="compositionally biased region" description="Acidic residues" evidence="1">
    <location>
        <begin position="334"/>
        <end position="349"/>
    </location>
</feature>
<dbReference type="RefSeq" id="WP_069093581.1">
    <property type="nucleotide sequence ID" value="NZ_MASI01000001.1"/>
</dbReference>
<evidence type="ECO:0000313" key="4">
    <source>
        <dbReference type="Proteomes" id="UP000095087"/>
    </source>
</evidence>
<feature type="region of interest" description="Disordered" evidence="1">
    <location>
        <begin position="41"/>
        <end position="66"/>
    </location>
</feature>
<feature type="compositionally biased region" description="Acidic residues" evidence="1">
    <location>
        <begin position="270"/>
        <end position="293"/>
    </location>
</feature>
<comment type="caution">
    <text evidence="3">The sequence shown here is derived from an EMBL/GenBank/DDBJ whole genome shotgun (WGS) entry which is preliminary data.</text>
</comment>
<feature type="compositionally biased region" description="Basic and acidic residues" evidence="1">
    <location>
        <begin position="458"/>
        <end position="472"/>
    </location>
</feature>
<feature type="region of interest" description="Disordered" evidence="1">
    <location>
        <begin position="235"/>
        <end position="523"/>
    </location>
</feature>
<reference evidence="3 4" key="1">
    <citation type="submission" date="2016-07" db="EMBL/GenBank/DDBJ databases">
        <title>Draft genome sequence of Methyloligella halotolerans C2T (VKM B-2706T=CCUG 61687T=DSM 25045T), a halotolerant polyhydroxybutyrate accumulating methylotroph.</title>
        <authorList>
            <person name="Vasilenko O.V."/>
            <person name="Doronina N.V."/>
            <person name="Poroshina M.N."/>
            <person name="Tarlachkov S.V."/>
            <person name="Trotsenko Y.A."/>
        </authorList>
    </citation>
    <scope>NUCLEOTIDE SEQUENCE [LARGE SCALE GENOMIC DNA]</scope>
    <source>
        <strain evidence="3 4">VKM B-2706</strain>
    </source>
</reference>
<evidence type="ECO:0000256" key="2">
    <source>
        <dbReference type="SAM" id="SignalP"/>
    </source>
</evidence>
<dbReference type="AlphaFoldDB" id="A0A1E2S1M1"/>
<feature type="chain" id="PRO_5009116668" evidence="2">
    <location>
        <begin position="23"/>
        <end position="523"/>
    </location>
</feature>
<feature type="compositionally biased region" description="Acidic residues" evidence="1">
    <location>
        <begin position="405"/>
        <end position="415"/>
    </location>
</feature>
<feature type="compositionally biased region" description="Acidic residues" evidence="1">
    <location>
        <begin position="480"/>
        <end position="503"/>
    </location>
</feature>
<gene>
    <name evidence="3" type="ORF">A7A08_00055</name>
</gene>
<dbReference type="STRING" id="1177755.A7A08_00055"/>
<sequence length="523" mass="55666">MRIVVVALAGLAIGGLGLVAPAGTQTGPSSWISDAAWAQADPDVEAPDTEEPDAEEPDEPVVPPLPVKKDEQAAREALKRRFTESGWIIFKAPEQLFSVALPGQPKVTAKPVAGHTPLIQHDYQVDPGDGTAYHTIVFEYPEGRAPEADVDYYRRVVEAYAKGSGSTVSKQGPARIDRQHGYEATTIDKTNSLIHLIDLLPSGDRIYMLVTAGPPGHAKTEEALRFRQSFHLIDPNATTEEVVEETLEQEAPEAEGPVTEETAPDKPLATEEDLMGEESVEEAVEEDAEDVTPEDDKNTGGTAADEVQTEETGKAQDEAPESEPAAEAESGQTEPDDTAPGESATEEPERDAPLYGSETPEPDAAPKAEEPATEPEPAPAEQDVAPAEEPAPEENATEPEAPAAPEDEAPESAETPDEKAPVPPLPDENAETVPEPDTDSVEEMAPKDEQAPETEEAPSEKPAEEKPAKPDTAKPGTEEAAPDEGESEDDAPQEEAPETDETPEAPAPSPYDGEVDPDEQLSI</sequence>
<dbReference type="PATRIC" id="fig|1177755.3.peg.56"/>
<evidence type="ECO:0000256" key="1">
    <source>
        <dbReference type="SAM" id="MobiDB-lite"/>
    </source>
</evidence>
<accession>A0A1E2S1M1</accession>
<feature type="compositionally biased region" description="Acidic residues" evidence="1">
    <location>
        <begin position="513"/>
        <end position="523"/>
    </location>
</feature>
<proteinExistence type="predicted"/>
<dbReference type="EMBL" id="MASI01000001">
    <property type="protein sequence ID" value="ODA68238.1"/>
    <property type="molecule type" value="Genomic_DNA"/>
</dbReference>
<keyword evidence="4" id="KW-1185">Reference proteome</keyword>
<name>A0A1E2S1M1_9HYPH</name>
<feature type="signal peptide" evidence="2">
    <location>
        <begin position="1"/>
        <end position="22"/>
    </location>
</feature>
<dbReference type="OrthoDB" id="8452571at2"/>
<feature type="compositionally biased region" description="Acidic residues" evidence="1">
    <location>
        <begin position="241"/>
        <end position="253"/>
    </location>
</feature>